<organism evidence="1">
    <name type="scientific">Rhipicephalus microplus</name>
    <name type="common">Cattle tick</name>
    <name type="synonym">Boophilus microplus</name>
    <dbReference type="NCBI Taxonomy" id="6941"/>
    <lineage>
        <taxon>Eukaryota</taxon>
        <taxon>Metazoa</taxon>
        <taxon>Ecdysozoa</taxon>
        <taxon>Arthropoda</taxon>
        <taxon>Chelicerata</taxon>
        <taxon>Arachnida</taxon>
        <taxon>Acari</taxon>
        <taxon>Parasitiformes</taxon>
        <taxon>Ixodida</taxon>
        <taxon>Ixodoidea</taxon>
        <taxon>Ixodidae</taxon>
        <taxon>Rhipicephalinae</taxon>
        <taxon>Rhipicephalus</taxon>
        <taxon>Boophilus</taxon>
    </lineage>
</organism>
<reference evidence="1" key="1">
    <citation type="submission" date="2020-03" db="EMBL/GenBank/DDBJ databases">
        <title>A transcriptome and proteome of the tick Rhipicephalus microplus shaped by the genetic composition of its hosts and developmental stage.</title>
        <authorList>
            <person name="Garcia G.R."/>
            <person name="Ribeiro J.M.C."/>
            <person name="Maruyama S.R."/>
            <person name="Gardinasse L.G."/>
            <person name="Nelson K."/>
            <person name="Ferreira B.R."/>
            <person name="Andrade T.G."/>
            <person name="Santos I.K.F.M."/>
        </authorList>
    </citation>
    <scope>NUCLEOTIDE SEQUENCE</scope>
    <source>
        <strain evidence="1">NSGR</strain>
        <tissue evidence="1">Salivary glands</tissue>
    </source>
</reference>
<name>A0A6G5AGC1_RHIMP</name>
<proteinExistence type="predicted"/>
<dbReference type="EMBL" id="GIKN01007769">
    <property type="protein sequence ID" value="NIE50042.1"/>
    <property type="molecule type" value="Transcribed_RNA"/>
</dbReference>
<dbReference type="AlphaFoldDB" id="A0A6G5AGC1"/>
<protein>
    <submittedName>
        <fullName evidence="1">Uncharacterized protein</fullName>
    </submittedName>
</protein>
<accession>A0A6G5AGC1</accession>
<sequence length="122" mass="13770">MLPCNSRFVPTMVCKTKLSNFASNCTFDIIQLLNFSIQKLFETLFTVRSSDDSIERPNQMGQQSLHRYEVLNIHTPLDISIIPSILRHTLLFSIVPTLRTPHDSQSSTFTGGTFAEPLVAKL</sequence>
<evidence type="ECO:0000313" key="1">
    <source>
        <dbReference type="EMBL" id="NIE50042.1"/>
    </source>
</evidence>